<feature type="transmembrane region" description="Helical" evidence="7">
    <location>
        <begin position="270"/>
        <end position="292"/>
    </location>
</feature>
<dbReference type="PANTHER" id="PTHR33362:SF3">
    <property type="entry name" value="SIALIC ACID TRAP TRANSPORTER PERMEASE PROTEIN SIAT"/>
    <property type="match status" value="1"/>
</dbReference>
<sequence length="424" mass="44830">MSPTLIFVGLVFLIMMGVPVAIALGAISLVAMQDNLPALGLMAQRMYSSTTGFTLLAIPFFILAGNLMNTGGITEKIFRFAKAAVGHYWGGLGQVNIFASLIFSGMSGAAVADAAGLGKIEVKAMVDDGYDPEFAAAVTAASSTIGPVIPPSIPFVIYGSMTGVSVGKLFVAGIVPGLLMGIAMAVAVYFISRKRNYPRRPKLPGSELRQSFSEAFLALLTPIIIVGGILGGWFTPTEAAVIACIYALALSGLVYRELTWAKLWHILEDTLLHTVRVMFIMATAGFFAWVLTMNQVPQAMVSGLTTVTQSPALLLLIIIGALLVLGMFLEGIAVILICVPIFMPVIDLIGMDTVQFGVVMILASMIGLLSPPVGMCLYAVASISNVKITALSREVAPYILGIFVVLLLVAFVPAVSLSTVWLME</sequence>
<evidence type="ECO:0000256" key="2">
    <source>
        <dbReference type="ARBA" id="ARBA00022475"/>
    </source>
</evidence>
<dbReference type="InterPro" id="IPR004681">
    <property type="entry name" value="TRAP_DctM"/>
</dbReference>
<feature type="transmembrane region" description="Helical" evidence="7">
    <location>
        <begin position="169"/>
        <end position="191"/>
    </location>
</feature>
<evidence type="ECO:0000256" key="4">
    <source>
        <dbReference type="ARBA" id="ARBA00022692"/>
    </source>
</evidence>
<comment type="subunit">
    <text evidence="7">The complex comprises the extracytoplasmic solute receptor protein and the two transmembrane proteins.</text>
</comment>
<evidence type="ECO:0000313" key="9">
    <source>
        <dbReference type="EMBL" id="SNS26625.1"/>
    </source>
</evidence>
<feature type="transmembrane region" description="Helical" evidence="7">
    <location>
        <begin position="47"/>
        <end position="67"/>
    </location>
</feature>
<comment type="caution">
    <text evidence="7">Lacks conserved residue(s) required for the propagation of feature annotation.</text>
</comment>
<comment type="similarity">
    <text evidence="7">Belongs to the TRAP transporter large permease family.</text>
</comment>
<keyword evidence="3 7" id="KW-0997">Cell inner membrane</keyword>
<dbReference type="EMBL" id="FZOY01000001">
    <property type="protein sequence ID" value="SNS26625.1"/>
    <property type="molecule type" value="Genomic_DNA"/>
</dbReference>
<protein>
    <recommendedName>
        <fullName evidence="7">TRAP transporter large permease protein</fullName>
    </recommendedName>
</protein>
<name>A0A239D2J0_9RHOB</name>
<feature type="domain" description="TRAP C4-dicarboxylate transport system permease DctM subunit" evidence="8">
    <location>
        <begin position="7"/>
        <end position="414"/>
    </location>
</feature>
<gene>
    <name evidence="9" type="ORF">SAMN05421757_101614</name>
</gene>
<keyword evidence="2" id="KW-1003">Cell membrane</keyword>
<feature type="transmembrane region" description="Helical" evidence="7">
    <location>
        <begin position="395"/>
        <end position="422"/>
    </location>
</feature>
<dbReference type="AlphaFoldDB" id="A0A239D2J0"/>
<feature type="transmembrane region" description="Helical" evidence="7">
    <location>
        <begin position="312"/>
        <end position="342"/>
    </location>
</feature>
<proteinExistence type="inferred from homology"/>
<dbReference type="InterPro" id="IPR010656">
    <property type="entry name" value="DctM"/>
</dbReference>
<keyword evidence="4 7" id="KW-0812">Transmembrane</keyword>
<evidence type="ECO:0000256" key="6">
    <source>
        <dbReference type="ARBA" id="ARBA00023136"/>
    </source>
</evidence>
<dbReference type="Pfam" id="PF06808">
    <property type="entry name" value="DctM"/>
    <property type="match status" value="1"/>
</dbReference>
<keyword evidence="6 7" id="KW-0472">Membrane</keyword>
<evidence type="ECO:0000256" key="5">
    <source>
        <dbReference type="ARBA" id="ARBA00022989"/>
    </source>
</evidence>
<dbReference type="GO" id="GO:0005886">
    <property type="term" value="C:plasma membrane"/>
    <property type="evidence" value="ECO:0007669"/>
    <property type="project" value="UniProtKB-SubCell"/>
</dbReference>
<evidence type="ECO:0000256" key="1">
    <source>
        <dbReference type="ARBA" id="ARBA00004429"/>
    </source>
</evidence>
<reference evidence="9 10" key="1">
    <citation type="submission" date="2017-06" db="EMBL/GenBank/DDBJ databases">
        <authorList>
            <person name="Kim H.J."/>
            <person name="Triplett B.A."/>
        </authorList>
    </citation>
    <scope>NUCLEOTIDE SEQUENCE [LARGE SCALE GENOMIC DNA]</scope>
    <source>
        <strain evidence="9 10">DSM 29339</strain>
    </source>
</reference>
<dbReference type="NCBIfam" id="TIGR00786">
    <property type="entry name" value="dctM"/>
    <property type="match status" value="1"/>
</dbReference>
<comment type="function">
    <text evidence="7">Part of the tripartite ATP-independent periplasmic (TRAP) transport system.</text>
</comment>
<dbReference type="PANTHER" id="PTHR33362">
    <property type="entry name" value="SIALIC ACID TRAP TRANSPORTER PERMEASE PROTEIN SIAT-RELATED"/>
    <property type="match status" value="1"/>
</dbReference>
<dbReference type="RefSeq" id="WP_089231151.1">
    <property type="nucleotide sequence ID" value="NZ_FZOY01000001.1"/>
</dbReference>
<feature type="transmembrane region" description="Helical" evidence="7">
    <location>
        <begin position="88"/>
        <end position="112"/>
    </location>
</feature>
<dbReference type="PIRSF" id="PIRSF006066">
    <property type="entry name" value="HI0050"/>
    <property type="match status" value="1"/>
</dbReference>
<feature type="transmembrane region" description="Helical" evidence="7">
    <location>
        <begin position="240"/>
        <end position="258"/>
    </location>
</feature>
<comment type="subcellular location">
    <subcellularLocation>
        <location evidence="1 7">Cell inner membrane</location>
        <topology evidence="1 7">Multi-pass membrane protein</topology>
    </subcellularLocation>
</comment>
<keyword evidence="10" id="KW-1185">Reference proteome</keyword>
<evidence type="ECO:0000256" key="7">
    <source>
        <dbReference type="RuleBase" id="RU369079"/>
    </source>
</evidence>
<feature type="transmembrane region" description="Helical" evidence="7">
    <location>
        <begin position="212"/>
        <end position="234"/>
    </location>
</feature>
<accession>A0A239D2J0</accession>
<dbReference type="Proteomes" id="UP000198426">
    <property type="component" value="Unassembled WGS sequence"/>
</dbReference>
<organism evidence="9 10">
    <name type="scientific">Tropicimonas sediminicola</name>
    <dbReference type="NCBI Taxonomy" id="1031541"/>
    <lineage>
        <taxon>Bacteria</taxon>
        <taxon>Pseudomonadati</taxon>
        <taxon>Pseudomonadota</taxon>
        <taxon>Alphaproteobacteria</taxon>
        <taxon>Rhodobacterales</taxon>
        <taxon>Roseobacteraceae</taxon>
        <taxon>Tropicimonas</taxon>
    </lineage>
</organism>
<keyword evidence="5 7" id="KW-1133">Transmembrane helix</keyword>
<dbReference type="OrthoDB" id="9790209at2"/>
<dbReference type="GO" id="GO:0022857">
    <property type="term" value="F:transmembrane transporter activity"/>
    <property type="evidence" value="ECO:0007669"/>
    <property type="project" value="UniProtKB-UniRule"/>
</dbReference>
<keyword evidence="7" id="KW-0813">Transport</keyword>
<feature type="transmembrane region" description="Helical" evidence="7">
    <location>
        <begin position="354"/>
        <end position="383"/>
    </location>
</feature>
<evidence type="ECO:0000256" key="3">
    <source>
        <dbReference type="ARBA" id="ARBA00022519"/>
    </source>
</evidence>
<evidence type="ECO:0000259" key="8">
    <source>
        <dbReference type="Pfam" id="PF06808"/>
    </source>
</evidence>
<evidence type="ECO:0000313" key="10">
    <source>
        <dbReference type="Proteomes" id="UP000198426"/>
    </source>
</evidence>